<accession>A0A8H3TX91</accession>
<evidence type="ECO:0000313" key="8">
    <source>
        <dbReference type="Proteomes" id="UP000620104"/>
    </source>
</evidence>
<protein>
    <recommendedName>
        <fullName evidence="9">3-keto-steroid reductase</fullName>
    </recommendedName>
</protein>
<evidence type="ECO:0008006" key="9">
    <source>
        <dbReference type="Google" id="ProtNLM"/>
    </source>
</evidence>
<keyword evidence="1" id="KW-0444">Lipid biosynthesis</keyword>
<dbReference type="PANTHER" id="PTHR43647:SF1">
    <property type="entry name" value="3-KETO-STEROID REDUCTASE ERG27"/>
    <property type="match status" value="1"/>
</dbReference>
<name>A0A8H3TX91_9TREE</name>
<keyword evidence="4" id="KW-0560">Oxidoreductase</keyword>
<dbReference type="InterPro" id="IPR036291">
    <property type="entry name" value="NAD(P)-bd_dom_sf"/>
</dbReference>
<dbReference type="PANTHER" id="PTHR43647">
    <property type="entry name" value="DEHYDROGENASE"/>
    <property type="match status" value="1"/>
</dbReference>
<dbReference type="InterPro" id="IPR051593">
    <property type="entry name" value="Ergosterol_Biosynth_ERG27"/>
</dbReference>
<dbReference type="OrthoDB" id="9989144at2759"/>
<evidence type="ECO:0000256" key="4">
    <source>
        <dbReference type="ARBA" id="ARBA00023002"/>
    </source>
</evidence>
<comment type="caution">
    <text evidence="7">The sequence shown here is derived from an EMBL/GenBank/DDBJ whole genome shotgun (WGS) entry which is preliminary data.</text>
</comment>
<dbReference type="GO" id="GO:0005811">
    <property type="term" value="C:lipid droplet"/>
    <property type="evidence" value="ECO:0007669"/>
    <property type="project" value="TreeGrafter"/>
</dbReference>
<evidence type="ECO:0000256" key="1">
    <source>
        <dbReference type="ARBA" id="ARBA00022516"/>
    </source>
</evidence>
<reference evidence="7" key="1">
    <citation type="submission" date="2020-07" db="EMBL/GenBank/DDBJ databases">
        <title>Draft Genome Sequence of a Deep-Sea Yeast, Naganishia (Cryptococcus) liquefaciens strain N6.</title>
        <authorList>
            <person name="Han Y.W."/>
            <person name="Kajitani R."/>
            <person name="Morimoto H."/>
            <person name="Parhat M."/>
            <person name="Tsubouchi H."/>
            <person name="Bakenova O."/>
            <person name="Ogata M."/>
            <person name="Argunhan B."/>
            <person name="Aoki R."/>
            <person name="Kajiwara S."/>
            <person name="Itoh T."/>
            <person name="Iwasaki H."/>
        </authorList>
    </citation>
    <scope>NUCLEOTIDE SEQUENCE</scope>
    <source>
        <strain evidence="7">N6</strain>
    </source>
</reference>
<dbReference type="Proteomes" id="UP000620104">
    <property type="component" value="Unassembled WGS sequence"/>
</dbReference>
<evidence type="ECO:0000256" key="2">
    <source>
        <dbReference type="ARBA" id="ARBA00022857"/>
    </source>
</evidence>
<organism evidence="7 8">
    <name type="scientific">Naganishia liquefaciens</name>
    <dbReference type="NCBI Taxonomy" id="104408"/>
    <lineage>
        <taxon>Eukaryota</taxon>
        <taxon>Fungi</taxon>
        <taxon>Dikarya</taxon>
        <taxon>Basidiomycota</taxon>
        <taxon>Agaricomycotina</taxon>
        <taxon>Tremellomycetes</taxon>
        <taxon>Filobasidiales</taxon>
        <taxon>Filobasidiaceae</taxon>
        <taxon>Naganishia</taxon>
    </lineage>
</organism>
<dbReference type="GO" id="GO:0000253">
    <property type="term" value="F:3-beta-hydroxysteroid 3-dehydrogenase (NADP+) activity"/>
    <property type="evidence" value="ECO:0007669"/>
    <property type="project" value="TreeGrafter"/>
</dbReference>
<dbReference type="EMBL" id="BLZA01000032">
    <property type="protein sequence ID" value="GHJ88768.1"/>
    <property type="molecule type" value="Genomic_DNA"/>
</dbReference>
<dbReference type="AlphaFoldDB" id="A0A8H3TX91"/>
<evidence type="ECO:0000256" key="6">
    <source>
        <dbReference type="ARBA" id="ARBA00023593"/>
    </source>
</evidence>
<gene>
    <name evidence="7" type="ORF">NliqN6_5170</name>
</gene>
<keyword evidence="2" id="KW-0521">NADP</keyword>
<dbReference type="SUPFAM" id="SSF51735">
    <property type="entry name" value="NAD(P)-binding Rossmann-fold domains"/>
    <property type="match status" value="1"/>
</dbReference>
<evidence type="ECO:0000256" key="3">
    <source>
        <dbReference type="ARBA" id="ARBA00022955"/>
    </source>
</evidence>
<proteinExistence type="inferred from homology"/>
<comment type="similarity">
    <text evidence="6">Belongs to the short-chain dehydrogenases/reductases (SDR) family. ERG27 subfamily.</text>
</comment>
<dbReference type="Gene3D" id="3.40.50.720">
    <property type="entry name" value="NAD(P)-binding Rossmann-like Domain"/>
    <property type="match status" value="1"/>
</dbReference>
<dbReference type="GO" id="GO:0006694">
    <property type="term" value="P:steroid biosynthetic process"/>
    <property type="evidence" value="ECO:0007669"/>
    <property type="project" value="UniProtKB-KW"/>
</dbReference>
<evidence type="ECO:0000313" key="7">
    <source>
        <dbReference type="EMBL" id="GHJ88768.1"/>
    </source>
</evidence>
<evidence type="ECO:0000256" key="5">
    <source>
        <dbReference type="ARBA" id="ARBA00023098"/>
    </source>
</evidence>
<keyword evidence="3" id="KW-0752">Steroid biosynthesis</keyword>
<dbReference type="GO" id="GO:0005741">
    <property type="term" value="C:mitochondrial outer membrane"/>
    <property type="evidence" value="ECO:0007669"/>
    <property type="project" value="TreeGrafter"/>
</dbReference>
<keyword evidence="8" id="KW-1185">Reference proteome</keyword>
<sequence>MTETLRENRLIVAVTGANAGLGLGYCHRLLRQLSSLPAPDSQIHPIDAPESSSAAESNAPTPVTLTLILACRNKSKAEQAIRELHHRHAMGLAGRKIRGEKEVPGWREGLRIVFEELDVDRVGGKGGVLDFAERIRKGYPYLTTLVLNAGMGAFLGLDWFTAARQFFTDPVGCVSEPDYIIQEKGKLSADGERGGVWGVNVLSTYILSKELRNHLGKTPKDLPIAPRIIYVSSARADPRFLPPNPATDPQLVDTVESYDASKYVSELVTSDLDREFAETKDDGQVVRCLRVDPGVVYTGMFKPFLPLLLEWCMVLTFYISRWLGSTVHTISVETAAIGMTFLTLASSSSLLPAPTDLSKSVSETRHSPAKYVSSVTRFGSPRVRVGQVKEWEKYGREIRVWRDECDRVWKEWRKRAQDGWIGDDSGEVVGESGVKTD</sequence>
<keyword evidence="5" id="KW-0443">Lipid metabolism</keyword>
<dbReference type="GO" id="GO:0005789">
    <property type="term" value="C:endoplasmic reticulum membrane"/>
    <property type="evidence" value="ECO:0007669"/>
    <property type="project" value="TreeGrafter"/>
</dbReference>